<dbReference type="GO" id="GO:0006884">
    <property type="term" value="P:cell volume homeostasis"/>
    <property type="evidence" value="ECO:0007669"/>
    <property type="project" value="TreeGrafter"/>
</dbReference>
<keyword evidence="4" id="KW-1003">Cell membrane</keyword>
<feature type="transmembrane region" description="Helical" evidence="19">
    <location>
        <begin position="395"/>
        <end position="417"/>
    </location>
</feature>
<feature type="transmembrane region" description="Helical" evidence="19">
    <location>
        <begin position="578"/>
        <end position="596"/>
    </location>
</feature>
<proteinExistence type="inferred from homology"/>
<keyword evidence="14" id="KW-0325">Glycoprotein</keyword>
<keyword evidence="24" id="KW-1185">Reference proteome</keyword>
<evidence type="ECO:0000256" key="14">
    <source>
        <dbReference type="ARBA" id="ARBA00023180"/>
    </source>
</evidence>
<feature type="transmembrane region" description="Helical" evidence="19">
    <location>
        <begin position="345"/>
        <end position="364"/>
    </location>
</feature>
<evidence type="ECO:0000256" key="5">
    <source>
        <dbReference type="ARBA" id="ARBA00022538"/>
    </source>
</evidence>
<dbReference type="InterPro" id="IPR018491">
    <property type="entry name" value="SLC12_C"/>
</dbReference>
<evidence type="ECO:0000256" key="4">
    <source>
        <dbReference type="ARBA" id="ARBA00022475"/>
    </source>
</evidence>
<evidence type="ECO:0000256" key="16">
    <source>
        <dbReference type="ARBA" id="ARBA00023214"/>
    </source>
</evidence>
<dbReference type="FunFam" id="1.20.1740.10:FF:000005">
    <property type="entry name" value="Solute carrier family 12 member 1"/>
    <property type="match status" value="1"/>
</dbReference>
<feature type="domain" description="Amino acid permease N-terminal" evidence="22">
    <location>
        <begin position="111"/>
        <end position="162"/>
    </location>
</feature>
<dbReference type="GO" id="GO:0008511">
    <property type="term" value="F:sodium:potassium:chloride symporter activity"/>
    <property type="evidence" value="ECO:0007669"/>
    <property type="project" value="TreeGrafter"/>
</dbReference>
<dbReference type="InterPro" id="IPR004842">
    <property type="entry name" value="SLC12A_fam"/>
</dbReference>
<reference evidence="23" key="2">
    <citation type="submission" date="2025-09" db="UniProtKB">
        <authorList>
            <consortium name="Ensembl"/>
        </authorList>
    </citation>
    <scope>IDENTIFICATION</scope>
</reference>
<evidence type="ECO:0000256" key="8">
    <source>
        <dbReference type="ARBA" id="ARBA00022847"/>
    </source>
</evidence>
<dbReference type="GO" id="GO:0055078">
    <property type="term" value="P:sodium ion homeostasis"/>
    <property type="evidence" value="ECO:0007669"/>
    <property type="project" value="TreeGrafter"/>
</dbReference>
<dbReference type="Pfam" id="PF00324">
    <property type="entry name" value="AA_permease"/>
    <property type="match status" value="1"/>
</dbReference>
<dbReference type="AlphaFoldDB" id="A0A9J7Z9U7"/>
<feature type="transmembrane region" description="Helical" evidence="19">
    <location>
        <begin position="429"/>
        <end position="453"/>
    </location>
</feature>
<evidence type="ECO:0000256" key="19">
    <source>
        <dbReference type="SAM" id="Phobius"/>
    </source>
</evidence>
<accession>A0A9J7Z9U7</accession>
<protein>
    <submittedName>
        <fullName evidence="23">Solute carrier family 12 member 2</fullName>
    </submittedName>
</protein>
<feature type="transmembrane region" description="Helical" evidence="19">
    <location>
        <begin position="496"/>
        <end position="519"/>
    </location>
</feature>
<dbReference type="GO" id="GO:0016324">
    <property type="term" value="C:apical plasma membrane"/>
    <property type="evidence" value="ECO:0007669"/>
    <property type="project" value="TreeGrafter"/>
</dbReference>
<dbReference type="GO" id="GO:1990573">
    <property type="term" value="P:potassium ion import across plasma membrane"/>
    <property type="evidence" value="ECO:0007669"/>
    <property type="project" value="TreeGrafter"/>
</dbReference>
<keyword evidence="7 19" id="KW-0812">Transmembrane</keyword>
<evidence type="ECO:0000256" key="12">
    <source>
        <dbReference type="ARBA" id="ARBA00023065"/>
    </source>
</evidence>
<dbReference type="Gene3D" id="1.20.1740.10">
    <property type="entry name" value="Amino acid/polyamine transporter I"/>
    <property type="match status" value="1"/>
</dbReference>
<feature type="compositionally biased region" description="Low complexity" evidence="18">
    <location>
        <begin position="10"/>
        <end position="20"/>
    </location>
</feature>
<evidence type="ECO:0000256" key="1">
    <source>
        <dbReference type="ARBA" id="ARBA00004651"/>
    </source>
</evidence>
<sequence>MSASPPPPAAASDHLSAPDALKSRPTPSQSRFQVDLVSEAAGDGGTAVASDSPPEYAAVPPFDGLRDSEEAKGRFRVVNFAASSPDAAPAEIAQNGDTVMSESSQQHHHYDTHTNTYYLRTFGHNTIDAVPNIDFYRQTAAPLGEKLIRPTLSELHDELDKEPFEDGFANGEELTPAEEAAAKEASESKGVVKFGWIKGVLVRCMLNIWGVMLFIRMTWIVGQAGIAYSCIIVIMATVVTTITGCSTSAIATNGFVRGGGAYYLISRSLGPEFGGSIGLIFAFANAVAVAMYVVGFAETVVELLNSSGALMFDVTNDIRIVGTITVILLLGISVAGMEWEAKAQIFLLVILISAIFNYFIGTFIRVESKEKFGFFSYDVGILAENFGPDFRGETFFSVFSIFFPAATGILAGANISGDLADPQMAIPKGTLLAILITGLVYMGVAISAGASIVRDATGIESNMTINGSNCTDAACKFGYDFTSCLVLQVMSVVSGFGPLITAGVFSATLSSALASLVSAPKVFQALCKDNIYPGIGVFGKGYGKNNEPLRGYLLTFGIALAFIVIAELNVIAPIISNFFLASYALINFSVFHASLANSPGWRPSFKYYNMWVSLAGAILCCVVMFIINWWAALLTNVIVLSLYIYVSYKKPDVNWGSSTQALTYHQALTHSLQLCGVADHIKTYRPQCLVMTGAPNSRPALLHLVHAFTKNVGLMVCGHVRISSRRPNFKELNSDMVRYQRWLLHNNSKAFYTPVVGEDLRQGTQYLLQAAGLGRLRPNTLVLGFKNDWRIGDIKDVETYINLMHDAFDFQYGVVILRLREGLDISHIQGQGTVLSPALPLNVADQRLLDASQQFQQKQGKGTIDVWWLFDDGGLTLLIPYLIANKKKWKDCKIRVFIGGKINRIDHDRRAMATLLSKFRIDFSDITVLGDINTKPKSEGLTEFAQMIEPYKLREDDMEQEAAEKLKSEEPWRITDNELELYKAKSNRQVRLNELLKEHSSTANLIVMSMPLARKGAVSSALYMAWLDTLSKDLPPILLVRGNHQSVLTFYS</sequence>
<evidence type="ECO:0000313" key="24">
    <source>
        <dbReference type="Proteomes" id="UP001108240"/>
    </source>
</evidence>
<evidence type="ECO:0000256" key="3">
    <source>
        <dbReference type="ARBA" id="ARBA00022448"/>
    </source>
</evidence>
<keyword evidence="3" id="KW-0813">Transport</keyword>
<evidence type="ECO:0000256" key="18">
    <source>
        <dbReference type="SAM" id="MobiDB-lite"/>
    </source>
</evidence>
<comment type="catalytic activity">
    <reaction evidence="17">
        <text>K(+)(out) + 2 chloride(out) + Na(+)(out) = K(+)(in) + 2 chloride(in) + Na(+)(in)</text>
        <dbReference type="Rhea" id="RHEA:72395"/>
        <dbReference type="ChEBI" id="CHEBI:17996"/>
        <dbReference type="ChEBI" id="CHEBI:29101"/>
        <dbReference type="ChEBI" id="CHEBI:29103"/>
    </reaction>
    <physiologicalReaction direction="left-to-right" evidence="17">
        <dbReference type="Rhea" id="RHEA:72396"/>
    </physiologicalReaction>
</comment>
<keyword evidence="9" id="KW-0630">Potassium</keyword>
<dbReference type="InterPro" id="IPR004841">
    <property type="entry name" value="AA-permease/SLC12A_dom"/>
</dbReference>
<dbReference type="Ensembl" id="ENSCCRT00000183058.1">
    <property type="protein sequence ID" value="ENSCCRP00000127828.1"/>
    <property type="gene ID" value="ENSCCRG00000010872.2"/>
</dbReference>
<dbReference type="Pfam" id="PF08403">
    <property type="entry name" value="AA_permease_N"/>
    <property type="match status" value="1"/>
</dbReference>
<dbReference type="NCBIfam" id="TIGR00930">
    <property type="entry name" value="2a30"/>
    <property type="match status" value="1"/>
</dbReference>
<evidence type="ECO:0000256" key="17">
    <source>
        <dbReference type="ARBA" id="ARBA00048452"/>
    </source>
</evidence>
<feature type="transmembrane region" description="Helical" evidence="19">
    <location>
        <begin position="552"/>
        <end position="572"/>
    </location>
</feature>
<keyword evidence="6" id="KW-0597">Phosphoprotein</keyword>
<feature type="region of interest" description="Disordered" evidence="18">
    <location>
        <begin position="1"/>
        <end position="64"/>
    </location>
</feature>
<feature type="transmembrane region" description="Helical" evidence="19">
    <location>
        <begin position="317"/>
        <end position="336"/>
    </location>
</feature>
<evidence type="ECO:0000256" key="10">
    <source>
        <dbReference type="ARBA" id="ARBA00022989"/>
    </source>
</evidence>
<evidence type="ECO:0000256" key="6">
    <source>
        <dbReference type="ARBA" id="ARBA00022553"/>
    </source>
</evidence>
<dbReference type="PANTHER" id="PTHR11827:SF58">
    <property type="entry name" value="SOLUTE CARRIER FAMILY 12 MEMBER 2"/>
    <property type="match status" value="1"/>
</dbReference>
<evidence type="ECO:0000259" key="20">
    <source>
        <dbReference type="Pfam" id="PF00324"/>
    </source>
</evidence>
<feature type="transmembrane region" description="Helical" evidence="19">
    <location>
        <begin position="277"/>
        <end position="297"/>
    </location>
</feature>
<keyword evidence="16" id="KW-0868">Chloride</keyword>
<keyword evidence="13 19" id="KW-0472">Membrane</keyword>
<feature type="domain" description="SLC12A transporter C-terminal" evidence="21">
    <location>
        <begin position="698"/>
        <end position="831"/>
    </location>
</feature>
<dbReference type="PANTHER" id="PTHR11827">
    <property type="entry name" value="SOLUTE CARRIER FAMILY 12, CATION COTRANSPORTERS"/>
    <property type="match status" value="1"/>
</dbReference>
<keyword evidence="12" id="KW-0406">Ion transport</keyword>
<reference evidence="23" key="1">
    <citation type="submission" date="2025-08" db="UniProtKB">
        <authorList>
            <consortium name="Ensembl"/>
        </authorList>
    </citation>
    <scope>IDENTIFICATION</scope>
</reference>
<keyword evidence="5" id="KW-0633">Potassium transport</keyword>
<dbReference type="InterPro" id="IPR013612">
    <property type="entry name" value="AA_permease_N"/>
</dbReference>
<keyword evidence="15" id="KW-0739">Sodium transport</keyword>
<comment type="subcellular location">
    <subcellularLocation>
        <location evidence="1">Cell membrane</location>
        <topology evidence="1">Multi-pass membrane protein</topology>
    </subcellularLocation>
</comment>
<evidence type="ECO:0000256" key="9">
    <source>
        <dbReference type="ARBA" id="ARBA00022958"/>
    </source>
</evidence>
<feature type="transmembrane region" description="Helical" evidence="19">
    <location>
        <begin position="200"/>
        <end position="220"/>
    </location>
</feature>
<feature type="domain" description="Amino acid permease/ SLC12A" evidence="20">
    <location>
        <begin position="199"/>
        <end position="689"/>
    </location>
</feature>
<evidence type="ECO:0000256" key="2">
    <source>
        <dbReference type="ARBA" id="ARBA00010593"/>
    </source>
</evidence>
<dbReference type="GO" id="GO:0055064">
    <property type="term" value="P:chloride ion homeostasis"/>
    <property type="evidence" value="ECO:0007669"/>
    <property type="project" value="TreeGrafter"/>
</dbReference>
<evidence type="ECO:0000256" key="11">
    <source>
        <dbReference type="ARBA" id="ARBA00023053"/>
    </source>
</evidence>
<keyword evidence="10 19" id="KW-1133">Transmembrane helix</keyword>
<feature type="domain" description="SLC12A transporter C-terminal" evidence="21">
    <location>
        <begin position="844"/>
        <end position="1052"/>
    </location>
</feature>
<evidence type="ECO:0000256" key="15">
    <source>
        <dbReference type="ARBA" id="ARBA00023201"/>
    </source>
</evidence>
<feature type="transmembrane region" description="Helical" evidence="19">
    <location>
        <begin position="226"/>
        <end position="256"/>
    </location>
</feature>
<feature type="transmembrane region" description="Helical" evidence="19">
    <location>
        <begin position="608"/>
        <end position="631"/>
    </location>
</feature>
<name>A0A9J7Z9U7_CYPCA</name>
<organism evidence="23 24">
    <name type="scientific">Cyprinus carpio carpio</name>
    <dbReference type="NCBI Taxonomy" id="630221"/>
    <lineage>
        <taxon>Eukaryota</taxon>
        <taxon>Metazoa</taxon>
        <taxon>Chordata</taxon>
        <taxon>Craniata</taxon>
        <taxon>Vertebrata</taxon>
        <taxon>Euteleostomi</taxon>
        <taxon>Actinopterygii</taxon>
        <taxon>Neopterygii</taxon>
        <taxon>Teleostei</taxon>
        <taxon>Ostariophysi</taxon>
        <taxon>Cypriniformes</taxon>
        <taxon>Cyprinidae</taxon>
        <taxon>Cyprininae</taxon>
        <taxon>Cyprinus</taxon>
    </lineage>
</organism>
<evidence type="ECO:0000256" key="7">
    <source>
        <dbReference type="ARBA" id="ARBA00022692"/>
    </source>
</evidence>
<evidence type="ECO:0000259" key="21">
    <source>
        <dbReference type="Pfam" id="PF03522"/>
    </source>
</evidence>
<dbReference type="Pfam" id="PF03522">
    <property type="entry name" value="SLC12"/>
    <property type="match status" value="2"/>
</dbReference>
<dbReference type="GeneTree" id="ENSGT00940000155742"/>
<evidence type="ECO:0000313" key="23">
    <source>
        <dbReference type="Ensembl" id="ENSCCRP00000127828.1"/>
    </source>
</evidence>
<evidence type="ECO:0000256" key="13">
    <source>
        <dbReference type="ARBA" id="ARBA00023136"/>
    </source>
</evidence>
<keyword evidence="8" id="KW-0769">Symport</keyword>
<keyword evidence="11" id="KW-0915">Sodium</keyword>
<dbReference type="Proteomes" id="UP001108240">
    <property type="component" value="Unplaced"/>
</dbReference>
<comment type="similarity">
    <text evidence="2">Belongs to the SLC12A transporter family.</text>
</comment>
<evidence type="ECO:0000259" key="22">
    <source>
        <dbReference type="Pfam" id="PF08403"/>
    </source>
</evidence>
<dbReference type="GO" id="GO:0008519">
    <property type="term" value="F:ammonium channel activity"/>
    <property type="evidence" value="ECO:0007669"/>
    <property type="project" value="TreeGrafter"/>
</dbReference>
<dbReference type="GO" id="GO:0055075">
    <property type="term" value="P:potassium ion homeostasis"/>
    <property type="evidence" value="ECO:0007669"/>
    <property type="project" value="TreeGrafter"/>
</dbReference>